<gene>
    <name evidence="1" type="ORF">Back2_10060</name>
</gene>
<dbReference type="AlphaFoldDB" id="A0A3G9J186"/>
<dbReference type="RefSeq" id="WP_125567328.1">
    <property type="nucleotide sequence ID" value="NZ_AP019307.1"/>
</dbReference>
<dbReference type="Proteomes" id="UP000271573">
    <property type="component" value="Chromosome"/>
</dbReference>
<dbReference type="NCBIfam" id="TIGR03544">
    <property type="entry name" value="DivI1A_domain"/>
    <property type="match status" value="1"/>
</dbReference>
<dbReference type="Gene3D" id="6.10.250.660">
    <property type="match status" value="1"/>
</dbReference>
<reference evidence="1 2" key="1">
    <citation type="submission" date="2018-11" db="EMBL/GenBank/DDBJ databases">
        <title>Complete genome sequence of Nocardioides baekrokdamisoli strain KCTC 39748.</title>
        <authorList>
            <person name="Kang S.W."/>
            <person name="Lee K.C."/>
            <person name="Kim K.K."/>
            <person name="Kim J.S."/>
            <person name="Kim D.S."/>
            <person name="Ko S.H."/>
            <person name="Yang S.H."/>
            <person name="Shin Y.K."/>
            <person name="Lee J.S."/>
        </authorList>
    </citation>
    <scope>NUCLEOTIDE SEQUENCE [LARGE SCALE GENOMIC DNA]</scope>
    <source>
        <strain evidence="1 2">KCTC 39748</strain>
    </source>
</reference>
<dbReference type="EMBL" id="AP019307">
    <property type="protein sequence ID" value="BBH16719.1"/>
    <property type="molecule type" value="Genomic_DNA"/>
</dbReference>
<keyword evidence="2" id="KW-1185">Reference proteome</keyword>
<evidence type="ECO:0000313" key="1">
    <source>
        <dbReference type="EMBL" id="BBH16719.1"/>
    </source>
</evidence>
<sequence>MILWLAGILVVLTLGGVAAVAAGFGGQMAPAEDDRRPLNLPAGPIGAADLRDVRLNVAVRGYRMDEVDALIARLADQMEGRPVATSDSDQE</sequence>
<name>A0A3G9J186_9ACTN</name>
<evidence type="ECO:0000313" key="2">
    <source>
        <dbReference type="Proteomes" id="UP000271573"/>
    </source>
</evidence>
<dbReference type="KEGG" id="nbe:Back2_10060"/>
<proteinExistence type="predicted"/>
<organism evidence="1 2">
    <name type="scientific">Nocardioides baekrokdamisoli</name>
    <dbReference type="NCBI Taxonomy" id="1804624"/>
    <lineage>
        <taxon>Bacteria</taxon>
        <taxon>Bacillati</taxon>
        <taxon>Actinomycetota</taxon>
        <taxon>Actinomycetes</taxon>
        <taxon>Propionibacteriales</taxon>
        <taxon>Nocardioidaceae</taxon>
        <taxon>Nocardioides</taxon>
    </lineage>
</organism>
<evidence type="ECO:0008006" key="3">
    <source>
        <dbReference type="Google" id="ProtNLM"/>
    </source>
</evidence>
<dbReference type="InterPro" id="IPR019933">
    <property type="entry name" value="DivIVA_domain"/>
</dbReference>
<protein>
    <recommendedName>
        <fullName evidence="3">DivIVA domain-containing protein</fullName>
    </recommendedName>
</protein>
<accession>A0A3G9J186</accession>
<dbReference type="OrthoDB" id="3404379at2"/>